<dbReference type="OrthoDB" id="9794137at2"/>
<dbReference type="RefSeq" id="WP_065728189.1">
    <property type="nucleotide sequence ID" value="NZ_CP016428.1"/>
</dbReference>
<dbReference type="Gene3D" id="3.40.50.1010">
    <property type="entry name" value="5'-nuclease"/>
    <property type="match status" value="1"/>
</dbReference>
<dbReference type="GO" id="GO:0004540">
    <property type="term" value="F:RNA nuclease activity"/>
    <property type="evidence" value="ECO:0007669"/>
    <property type="project" value="InterPro"/>
</dbReference>
<reference evidence="2 3" key="1">
    <citation type="submission" date="2016-07" db="EMBL/GenBank/DDBJ databases">
        <title>Complete genome sequence of Bradyrhizobium icense LMTR 13T, a potential inoculant strain isolated from lima bean (Phaseolus lunatus) in Peru.</title>
        <authorList>
            <person name="Ormeno-Orrillo E."/>
            <person name="Duran D."/>
            <person name="Rogel M.A."/>
            <person name="Rey L."/>
            <person name="Imperial J."/>
            <person name="Ruiz-Argueso T."/>
            <person name="Martinez-Romero E."/>
        </authorList>
    </citation>
    <scope>NUCLEOTIDE SEQUENCE [LARGE SCALE GENOMIC DNA]</scope>
    <source>
        <strain evidence="2 3">LMTR 13</strain>
    </source>
</reference>
<gene>
    <name evidence="2" type="ORF">LMTR13_12790</name>
</gene>
<sequence>MTDRVALFIDFANLQYAAENLGFEIDYKKLLHEFSKSDTLVRAYFYTTFREGEFDAVRPLANWLDYNGFTVRTKSIKEYRNHEGRRRTARSIGIELAIDALEIGRRVDHIFLFSGDGDFRRLVEGVQRLGAKVSVVSSIRTKPPMLADDLRRQADSFIDLFAIKNSISRPLQSRERDP</sequence>
<dbReference type="KEGG" id="bic:LMTR13_12790"/>
<dbReference type="PANTHER" id="PTHR35458:SF2">
    <property type="entry name" value="SLR0755 PROTEIN"/>
    <property type="match status" value="1"/>
</dbReference>
<keyword evidence="3" id="KW-1185">Reference proteome</keyword>
<dbReference type="Pfam" id="PF01936">
    <property type="entry name" value="NYN"/>
    <property type="match status" value="1"/>
</dbReference>
<dbReference type="CDD" id="cd10911">
    <property type="entry name" value="PIN_LabA"/>
    <property type="match status" value="1"/>
</dbReference>
<dbReference type="InterPro" id="IPR021139">
    <property type="entry name" value="NYN"/>
</dbReference>
<dbReference type="STRING" id="1274631.LMTR13_12790"/>
<name>A0A1B1UDT7_9BRAD</name>
<dbReference type="InterPro" id="IPR047140">
    <property type="entry name" value="LabA"/>
</dbReference>
<evidence type="ECO:0000313" key="2">
    <source>
        <dbReference type="EMBL" id="ANW00918.1"/>
    </source>
</evidence>
<accession>A0A1B1UDT7</accession>
<feature type="domain" description="NYN" evidence="1">
    <location>
        <begin position="4"/>
        <end position="160"/>
    </location>
</feature>
<evidence type="ECO:0000313" key="3">
    <source>
        <dbReference type="Proteomes" id="UP000092839"/>
    </source>
</evidence>
<protein>
    <submittedName>
        <fullName evidence="2">NYN domain-containing protein</fullName>
    </submittedName>
</protein>
<organism evidence="2 3">
    <name type="scientific">Bradyrhizobium icense</name>
    <dbReference type="NCBI Taxonomy" id="1274631"/>
    <lineage>
        <taxon>Bacteria</taxon>
        <taxon>Pseudomonadati</taxon>
        <taxon>Pseudomonadota</taxon>
        <taxon>Alphaproteobacteria</taxon>
        <taxon>Hyphomicrobiales</taxon>
        <taxon>Nitrobacteraceae</taxon>
        <taxon>Bradyrhizobium</taxon>
    </lineage>
</organism>
<dbReference type="EMBL" id="CP016428">
    <property type="protein sequence ID" value="ANW00918.1"/>
    <property type="molecule type" value="Genomic_DNA"/>
</dbReference>
<dbReference type="Proteomes" id="UP000092839">
    <property type="component" value="Chromosome"/>
</dbReference>
<dbReference type="PANTHER" id="PTHR35458">
    <property type="entry name" value="SLR0755 PROTEIN"/>
    <property type="match status" value="1"/>
</dbReference>
<evidence type="ECO:0000259" key="1">
    <source>
        <dbReference type="Pfam" id="PF01936"/>
    </source>
</evidence>
<proteinExistence type="predicted"/>
<dbReference type="AlphaFoldDB" id="A0A1B1UDT7"/>